<evidence type="ECO:0000259" key="5">
    <source>
        <dbReference type="PROSITE" id="PS50977"/>
    </source>
</evidence>
<evidence type="ECO:0000256" key="2">
    <source>
        <dbReference type="ARBA" id="ARBA00023125"/>
    </source>
</evidence>
<dbReference type="AlphaFoldDB" id="A0A540WY20"/>
<dbReference type="PRINTS" id="PR00455">
    <property type="entry name" value="HTHTETR"/>
</dbReference>
<dbReference type="Proteomes" id="UP000315369">
    <property type="component" value="Unassembled WGS sequence"/>
</dbReference>
<dbReference type="Pfam" id="PF00440">
    <property type="entry name" value="TetR_N"/>
    <property type="match status" value="1"/>
</dbReference>
<gene>
    <name evidence="6" type="ORF">FJV41_21485</name>
</gene>
<sequence length="192" mass="21028">MARPRKFQAETAVAKAMEVFWEKGYAAASPQELGARMGLGRGSLYNAFESKQGLFECVLRHYHAHEAPTLLALLTQPGPIKARLRALLLAVIETDVADPERRGCLAINTAIELAGRDAAAARLAARMFEQTEAAFLSLIEEGQRTGEVDATRDARELASFLLNNLTGLRVLGKTAEDTTRLTRIVDALMRSF</sequence>
<name>A0A540WY20_9BACT</name>
<accession>A0A540WY20</accession>
<dbReference type="GO" id="GO:0003677">
    <property type="term" value="F:DNA binding"/>
    <property type="evidence" value="ECO:0007669"/>
    <property type="project" value="UniProtKB-UniRule"/>
</dbReference>
<dbReference type="PANTHER" id="PTHR47506:SF1">
    <property type="entry name" value="HTH-TYPE TRANSCRIPTIONAL REGULATOR YJDC"/>
    <property type="match status" value="1"/>
</dbReference>
<feature type="DNA-binding region" description="H-T-H motif" evidence="4">
    <location>
        <begin position="29"/>
        <end position="48"/>
    </location>
</feature>
<dbReference type="PANTHER" id="PTHR47506">
    <property type="entry name" value="TRANSCRIPTIONAL REGULATORY PROTEIN"/>
    <property type="match status" value="1"/>
</dbReference>
<dbReference type="RefSeq" id="WP_141644395.1">
    <property type="nucleotide sequence ID" value="NZ_VIFM01000084.1"/>
</dbReference>
<dbReference type="Gene3D" id="1.10.10.60">
    <property type="entry name" value="Homeodomain-like"/>
    <property type="match status" value="1"/>
</dbReference>
<dbReference type="Gene3D" id="1.10.357.10">
    <property type="entry name" value="Tetracycline Repressor, domain 2"/>
    <property type="match status" value="1"/>
</dbReference>
<keyword evidence="3" id="KW-0804">Transcription</keyword>
<comment type="caution">
    <text evidence="6">The sequence shown here is derived from an EMBL/GenBank/DDBJ whole genome shotgun (WGS) entry which is preliminary data.</text>
</comment>
<dbReference type="EMBL" id="VIFM01000084">
    <property type="protein sequence ID" value="TQF13905.1"/>
    <property type="molecule type" value="Genomic_DNA"/>
</dbReference>
<keyword evidence="2 4" id="KW-0238">DNA-binding</keyword>
<reference evidence="6 7" key="1">
    <citation type="submission" date="2019-06" db="EMBL/GenBank/DDBJ databases">
        <authorList>
            <person name="Livingstone P."/>
            <person name="Whitworth D."/>
        </authorList>
    </citation>
    <scope>NUCLEOTIDE SEQUENCE [LARGE SCALE GENOMIC DNA]</scope>
    <source>
        <strain evidence="6 7">AM401</strain>
    </source>
</reference>
<protein>
    <submittedName>
        <fullName evidence="6">TetR/AcrR family transcriptional regulator</fullName>
    </submittedName>
</protein>
<dbReference type="InterPro" id="IPR011075">
    <property type="entry name" value="TetR_C"/>
</dbReference>
<dbReference type="SUPFAM" id="SSF48498">
    <property type="entry name" value="Tetracyclin repressor-like, C-terminal domain"/>
    <property type="match status" value="1"/>
</dbReference>
<organism evidence="6 7">
    <name type="scientific">Myxococcus llanfairpwllgwyngyllgogerychwyrndrobwllllantysiliogogogochensis</name>
    <dbReference type="NCBI Taxonomy" id="2590453"/>
    <lineage>
        <taxon>Bacteria</taxon>
        <taxon>Pseudomonadati</taxon>
        <taxon>Myxococcota</taxon>
        <taxon>Myxococcia</taxon>
        <taxon>Myxococcales</taxon>
        <taxon>Cystobacterineae</taxon>
        <taxon>Myxococcaceae</taxon>
        <taxon>Myxococcus</taxon>
    </lineage>
</organism>
<evidence type="ECO:0000313" key="6">
    <source>
        <dbReference type="EMBL" id="TQF13905.1"/>
    </source>
</evidence>
<dbReference type="InterPro" id="IPR036271">
    <property type="entry name" value="Tet_transcr_reg_TetR-rel_C_sf"/>
</dbReference>
<evidence type="ECO:0000256" key="3">
    <source>
        <dbReference type="ARBA" id="ARBA00023163"/>
    </source>
</evidence>
<feature type="domain" description="HTH tetR-type" evidence="5">
    <location>
        <begin position="6"/>
        <end position="66"/>
    </location>
</feature>
<evidence type="ECO:0000313" key="7">
    <source>
        <dbReference type="Proteomes" id="UP000315369"/>
    </source>
</evidence>
<dbReference type="SUPFAM" id="SSF46689">
    <property type="entry name" value="Homeodomain-like"/>
    <property type="match status" value="1"/>
</dbReference>
<proteinExistence type="predicted"/>
<dbReference type="Pfam" id="PF16925">
    <property type="entry name" value="TetR_C_13"/>
    <property type="match status" value="1"/>
</dbReference>
<keyword evidence="1" id="KW-0805">Transcription regulation</keyword>
<dbReference type="OrthoDB" id="270177at2"/>
<dbReference type="PROSITE" id="PS50977">
    <property type="entry name" value="HTH_TETR_2"/>
    <property type="match status" value="1"/>
</dbReference>
<dbReference type="InterPro" id="IPR001647">
    <property type="entry name" value="HTH_TetR"/>
</dbReference>
<evidence type="ECO:0000256" key="4">
    <source>
        <dbReference type="PROSITE-ProRule" id="PRU00335"/>
    </source>
</evidence>
<keyword evidence="7" id="KW-1185">Reference proteome</keyword>
<dbReference type="InterPro" id="IPR009057">
    <property type="entry name" value="Homeodomain-like_sf"/>
</dbReference>
<evidence type="ECO:0000256" key="1">
    <source>
        <dbReference type="ARBA" id="ARBA00023015"/>
    </source>
</evidence>